<keyword evidence="1 2" id="KW-0597">Phosphoprotein</keyword>
<dbReference type="InterPro" id="IPR050595">
    <property type="entry name" value="Bact_response_regulator"/>
</dbReference>
<evidence type="ECO:0000256" key="1">
    <source>
        <dbReference type="ARBA" id="ARBA00022553"/>
    </source>
</evidence>
<proteinExistence type="predicted"/>
<feature type="modified residue" description="4-aspartylphosphate" evidence="2">
    <location>
        <position position="63"/>
    </location>
</feature>
<dbReference type="Gene3D" id="3.40.50.2300">
    <property type="match status" value="1"/>
</dbReference>
<dbReference type="Pfam" id="PF00072">
    <property type="entry name" value="Response_reg"/>
    <property type="match status" value="1"/>
</dbReference>
<evidence type="ECO:0000313" key="4">
    <source>
        <dbReference type="EMBL" id="PIS13217.1"/>
    </source>
</evidence>
<dbReference type="AlphaFoldDB" id="A0A2H0WKN3"/>
<dbReference type="InterPro" id="IPR001789">
    <property type="entry name" value="Sig_transdc_resp-reg_receiver"/>
</dbReference>
<name>A0A2H0WKN3_9BACT</name>
<dbReference type="PANTHER" id="PTHR44591">
    <property type="entry name" value="STRESS RESPONSE REGULATOR PROTEIN 1"/>
    <property type="match status" value="1"/>
</dbReference>
<gene>
    <name evidence="4" type="ORF">COT67_02975</name>
</gene>
<evidence type="ECO:0000313" key="5">
    <source>
        <dbReference type="Proteomes" id="UP000230353"/>
    </source>
</evidence>
<evidence type="ECO:0000259" key="3">
    <source>
        <dbReference type="PROSITE" id="PS50110"/>
    </source>
</evidence>
<protein>
    <submittedName>
        <fullName evidence="4">Response regulator</fullName>
    </submittedName>
</protein>
<dbReference type="SMART" id="SM00448">
    <property type="entry name" value="REC"/>
    <property type="match status" value="1"/>
</dbReference>
<dbReference type="EMBL" id="PEZL01000044">
    <property type="protein sequence ID" value="PIS13217.1"/>
    <property type="molecule type" value="Genomic_DNA"/>
</dbReference>
<organism evidence="4 5">
    <name type="scientific">Candidatus Tagabacteria bacterium CG09_land_8_20_14_0_10_41_14</name>
    <dbReference type="NCBI Taxonomy" id="1975021"/>
    <lineage>
        <taxon>Bacteria</taxon>
        <taxon>Candidatus Tagaibacteriota</taxon>
    </lineage>
</organism>
<dbReference type="GO" id="GO:0000160">
    <property type="term" value="P:phosphorelay signal transduction system"/>
    <property type="evidence" value="ECO:0007669"/>
    <property type="project" value="InterPro"/>
</dbReference>
<reference evidence="5" key="1">
    <citation type="submission" date="2017-09" db="EMBL/GenBank/DDBJ databases">
        <title>Depth-based differentiation of microbial function through sediment-hosted aquifers and enrichment of novel symbionts in the deep terrestrial subsurface.</title>
        <authorList>
            <person name="Probst A.J."/>
            <person name="Ladd B."/>
            <person name="Jarett J.K."/>
            <person name="Geller-Mcgrath D.E."/>
            <person name="Sieber C.M.K."/>
            <person name="Emerson J.B."/>
            <person name="Anantharaman K."/>
            <person name="Thomas B.C."/>
            <person name="Malmstrom R."/>
            <person name="Stieglmeier M."/>
            <person name="Klingl A."/>
            <person name="Woyke T."/>
            <person name="Ryan C.M."/>
            <person name="Banfield J.F."/>
        </authorList>
    </citation>
    <scope>NUCLEOTIDE SEQUENCE [LARGE SCALE GENOMIC DNA]</scope>
</reference>
<dbReference type="PROSITE" id="PS50110">
    <property type="entry name" value="RESPONSE_REGULATORY"/>
    <property type="match status" value="1"/>
</dbReference>
<evidence type="ECO:0000256" key="2">
    <source>
        <dbReference type="PROSITE-ProRule" id="PRU00169"/>
    </source>
</evidence>
<dbReference type="InterPro" id="IPR011006">
    <property type="entry name" value="CheY-like_superfamily"/>
</dbReference>
<accession>A0A2H0WKN3</accession>
<sequence>MEKKNKIFSGGGTSVLIVEDDEFLRKVISHKLASEGFKVFEAIDAQIALQLIKKERPHLILLDLILPGIDGFGFLEMIKKDPNLGDIPVIVLSNLGQKEDQDRAMAAGAVDYLIKANFTPAEIVQKVRDAVRKNYL</sequence>
<dbReference type="Proteomes" id="UP000230353">
    <property type="component" value="Unassembled WGS sequence"/>
</dbReference>
<dbReference type="SUPFAM" id="SSF52172">
    <property type="entry name" value="CheY-like"/>
    <property type="match status" value="1"/>
</dbReference>
<dbReference type="CDD" id="cd17574">
    <property type="entry name" value="REC_OmpR"/>
    <property type="match status" value="1"/>
</dbReference>
<feature type="domain" description="Response regulatory" evidence="3">
    <location>
        <begin position="14"/>
        <end position="131"/>
    </location>
</feature>
<comment type="caution">
    <text evidence="4">The sequence shown here is derived from an EMBL/GenBank/DDBJ whole genome shotgun (WGS) entry which is preliminary data.</text>
</comment>
<dbReference type="PANTHER" id="PTHR44591:SF3">
    <property type="entry name" value="RESPONSE REGULATORY DOMAIN-CONTAINING PROTEIN"/>
    <property type="match status" value="1"/>
</dbReference>